<reference evidence="1 2" key="1">
    <citation type="journal article" date="2007" name="PLoS Genet.">
        <title>Patterns and implications of gene gain and loss in the evolution of Prochlorococcus.</title>
        <authorList>
            <person name="Kettler G.C."/>
            <person name="Martiny A.C."/>
            <person name="Huang K."/>
            <person name="Zucker J."/>
            <person name="Coleman M.L."/>
            <person name="Rodrigue S."/>
            <person name="Chen F."/>
            <person name="Lapidus A."/>
            <person name="Ferriera S."/>
            <person name="Johnson J."/>
            <person name="Steglich C."/>
            <person name="Church G.M."/>
            <person name="Richardson P."/>
            <person name="Chisholm S.W."/>
        </authorList>
    </citation>
    <scope>NUCLEOTIDE SEQUENCE [LARGE SCALE GENOMIC DNA]</scope>
    <source>
        <strain evidence="1 2">MIT 9303</strain>
    </source>
</reference>
<evidence type="ECO:0000313" key="2">
    <source>
        <dbReference type="Proteomes" id="UP000002274"/>
    </source>
</evidence>
<evidence type="ECO:0000313" key="1">
    <source>
        <dbReference type="EMBL" id="ABM77872.1"/>
    </source>
</evidence>
<dbReference type="KEGG" id="pmf:P9303_11231"/>
<name>A2C8R2_PROM3</name>
<proteinExistence type="predicted"/>
<protein>
    <submittedName>
        <fullName evidence="1">Uncharacterized protein</fullName>
    </submittedName>
</protein>
<accession>A2C8R2</accession>
<dbReference type="Proteomes" id="UP000002274">
    <property type="component" value="Chromosome"/>
</dbReference>
<gene>
    <name evidence="1" type="ordered locus">P9303_11231</name>
</gene>
<dbReference type="HOGENOM" id="CLU_3083537_0_0_3"/>
<sequence length="52" mass="5891">MVTVNTSLTAQYLEAKTSTHPGSFPVISNTALMNLYVYDFKVIYMEQVHAHQ</sequence>
<dbReference type="AlphaFoldDB" id="A2C8R2"/>
<dbReference type="EMBL" id="CP000554">
    <property type="protein sequence ID" value="ABM77872.1"/>
    <property type="molecule type" value="Genomic_DNA"/>
</dbReference>
<organism evidence="1 2">
    <name type="scientific">Prochlorococcus marinus (strain MIT 9303)</name>
    <dbReference type="NCBI Taxonomy" id="59922"/>
    <lineage>
        <taxon>Bacteria</taxon>
        <taxon>Bacillati</taxon>
        <taxon>Cyanobacteriota</taxon>
        <taxon>Cyanophyceae</taxon>
        <taxon>Synechococcales</taxon>
        <taxon>Prochlorococcaceae</taxon>
        <taxon>Prochlorococcus</taxon>
    </lineage>
</organism>